<dbReference type="Proteomes" id="UP000595448">
    <property type="component" value="Chromosome"/>
</dbReference>
<organism evidence="1 2">
    <name type="scientific">Brevundimonas vitisensis</name>
    <dbReference type="NCBI Taxonomy" id="2800818"/>
    <lineage>
        <taxon>Bacteria</taxon>
        <taxon>Pseudomonadati</taxon>
        <taxon>Pseudomonadota</taxon>
        <taxon>Alphaproteobacteria</taxon>
        <taxon>Caulobacterales</taxon>
        <taxon>Caulobacteraceae</taxon>
        <taxon>Brevundimonas</taxon>
    </lineage>
</organism>
<dbReference type="RefSeq" id="WP_201104250.1">
    <property type="nucleotide sequence ID" value="NZ_CP067977.1"/>
</dbReference>
<protein>
    <submittedName>
        <fullName evidence="1">Uncharacterized protein</fullName>
    </submittedName>
</protein>
<sequence length="251" mass="27228">MLAQTQTSRVTDAVSVVTAAERALAAAKMPPKRRQSALDKAIAAADAFMQGEYARVRDTHTAAEAAAMVWNDHDDLADEAEALVPAPAKLQFPLDPAKEMVSMELRYADGSSKVVDCAKRDAFVPSDRASLIKHCAEAGLKAKPHLAAWDQWAKDKESAVARAMPDGWQADMDALDAADAAWQAALDKRDLLAIAIMNVRVDSAAEAVRQVEAYSRLMEIENGHYPTHTDALTIAASLYESLRRLAKSEVQ</sequence>
<evidence type="ECO:0000313" key="1">
    <source>
        <dbReference type="EMBL" id="QQQ19815.1"/>
    </source>
</evidence>
<name>A0ABX7BWD2_9CAUL</name>
<accession>A0ABX7BWD2</accession>
<keyword evidence="2" id="KW-1185">Reference proteome</keyword>
<gene>
    <name evidence="1" type="ORF">JIP62_06945</name>
</gene>
<evidence type="ECO:0000313" key="2">
    <source>
        <dbReference type="Proteomes" id="UP000595448"/>
    </source>
</evidence>
<proteinExistence type="predicted"/>
<dbReference type="EMBL" id="CP067977">
    <property type="protein sequence ID" value="QQQ19815.1"/>
    <property type="molecule type" value="Genomic_DNA"/>
</dbReference>
<reference evidence="1 2" key="1">
    <citation type="submission" date="2021-01" db="EMBL/GenBank/DDBJ databases">
        <title>Brevundimonas vitis sp. nov., an bacterium isolated from grape (Vitis vinifera).</title>
        <authorList>
            <person name="Jiang L."/>
            <person name="Lee J."/>
        </authorList>
    </citation>
    <scope>NUCLEOTIDE SEQUENCE [LARGE SCALE GENOMIC DNA]</scope>
    <source>
        <strain evidence="1 2">GRTSA-9</strain>
    </source>
</reference>